<accession>A0ACB8UE82</accession>
<reference evidence="1" key="1">
    <citation type="journal article" date="2021" name="Environ. Microbiol.">
        <title>Gene family expansions and transcriptome signatures uncover fungal adaptations to wood decay.</title>
        <authorList>
            <person name="Hage H."/>
            <person name="Miyauchi S."/>
            <person name="Viragh M."/>
            <person name="Drula E."/>
            <person name="Min B."/>
            <person name="Chaduli D."/>
            <person name="Navarro D."/>
            <person name="Favel A."/>
            <person name="Norest M."/>
            <person name="Lesage-Meessen L."/>
            <person name="Balint B."/>
            <person name="Merenyi Z."/>
            <person name="de Eugenio L."/>
            <person name="Morin E."/>
            <person name="Martinez A.T."/>
            <person name="Baldrian P."/>
            <person name="Stursova M."/>
            <person name="Martinez M.J."/>
            <person name="Novotny C."/>
            <person name="Magnuson J.K."/>
            <person name="Spatafora J.W."/>
            <person name="Maurice S."/>
            <person name="Pangilinan J."/>
            <person name="Andreopoulos W."/>
            <person name="LaButti K."/>
            <person name="Hundley H."/>
            <person name="Na H."/>
            <person name="Kuo A."/>
            <person name="Barry K."/>
            <person name="Lipzen A."/>
            <person name="Henrissat B."/>
            <person name="Riley R."/>
            <person name="Ahrendt S."/>
            <person name="Nagy L.G."/>
            <person name="Grigoriev I.V."/>
            <person name="Martin F."/>
            <person name="Rosso M.N."/>
        </authorList>
    </citation>
    <scope>NUCLEOTIDE SEQUENCE</scope>
    <source>
        <strain evidence="1">CBS 384.51</strain>
    </source>
</reference>
<evidence type="ECO:0000313" key="2">
    <source>
        <dbReference type="Proteomes" id="UP001055072"/>
    </source>
</evidence>
<comment type="caution">
    <text evidence="1">The sequence shown here is derived from an EMBL/GenBank/DDBJ whole genome shotgun (WGS) entry which is preliminary data.</text>
</comment>
<keyword evidence="2" id="KW-1185">Reference proteome</keyword>
<gene>
    <name evidence="1" type="ORF">BDY19DRAFT_924918</name>
</gene>
<dbReference type="Proteomes" id="UP001055072">
    <property type="component" value="Unassembled WGS sequence"/>
</dbReference>
<organism evidence="1 2">
    <name type="scientific">Irpex rosettiformis</name>
    <dbReference type="NCBI Taxonomy" id="378272"/>
    <lineage>
        <taxon>Eukaryota</taxon>
        <taxon>Fungi</taxon>
        <taxon>Dikarya</taxon>
        <taxon>Basidiomycota</taxon>
        <taxon>Agaricomycotina</taxon>
        <taxon>Agaricomycetes</taxon>
        <taxon>Polyporales</taxon>
        <taxon>Irpicaceae</taxon>
        <taxon>Irpex</taxon>
    </lineage>
</organism>
<sequence length="209" mass="22887">MAAPSVVKIIPEQSVILICDLQTRFSEPAVSHFDKVVTTVNKMIKIAKVCGVPVIVTEQNSRALGHTVPEVDLQSLGVLHLATVEKSLFSMCTAEVDAFFKQHNFKSIIVMGIEAHICVLISCLDFLSQGYDVHLVADGVSSVNKEEIPYAFERLRQAGVTIGTSESIAFQLQLDSAKPNFKLFANTIKEEKESTKDVLQTLLPAKSVL</sequence>
<name>A0ACB8UE82_9APHY</name>
<evidence type="ECO:0000313" key="1">
    <source>
        <dbReference type="EMBL" id="KAI0092543.1"/>
    </source>
</evidence>
<proteinExistence type="predicted"/>
<protein>
    <submittedName>
        <fullName evidence="1">Isochorismatase-like protein</fullName>
    </submittedName>
</protein>
<dbReference type="EMBL" id="MU274903">
    <property type="protein sequence ID" value="KAI0092543.1"/>
    <property type="molecule type" value="Genomic_DNA"/>
</dbReference>